<dbReference type="InterPro" id="IPR035068">
    <property type="entry name" value="TldD/PmbA_N"/>
</dbReference>
<evidence type="ECO:0000256" key="1">
    <source>
        <dbReference type="ARBA" id="ARBA00002796"/>
    </source>
</evidence>
<protein>
    <submittedName>
        <fullName evidence="9">Metalloprotease TldD</fullName>
        <ecNumber evidence="9">3.4.-.-</ecNumber>
    </submittedName>
</protein>
<comment type="similarity">
    <text evidence="2">Belongs to the peptidase U62 family.</text>
</comment>
<dbReference type="Pfam" id="PF01523">
    <property type="entry name" value="PmbA_TldD_1st"/>
    <property type="match status" value="1"/>
</dbReference>
<dbReference type="Gene3D" id="3.30.2290.10">
    <property type="entry name" value="PmbA/TldD superfamily"/>
    <property type="match status" value="1"/>
</dbReference>
<dbReference type="InterPro" id="IPR002510">
    <property type="entry name" value="Metalloprtase-TldD/E_N"/>
</dbReference>
<evidence type="ECO:0000313" key="10">
    <source>
        <dbReference type="Proteomes" id="UP000294412"/>
    </source>
</evidence>
<dbReference type="InterPro" id="IPR025502">
    <property type="entry name" value="TldD"/>
</dbReference>
<evidence type="ECO:0000256" key="3">
    <source>
        <dbReference type="ARBA" id="ARBA00022670"/>
    </source>
</evidence>
<feature type="domain" description="Metalloprotease TldD/E C-terminal" evidence="7">
    <location>
        <begin position="247"/>
        <end position="480"/>
    </location>
</feature>
<name>A0A451D1Z9_9GAMM</name>
<dbReference type="InterPro" id="IPR045569">
    <property type="entry name" value="Metalloprtase-TldD/E_C"/>
</dbReference>
<dbReference type="InterPro" id="IPR036059">
    <property type="entry name" value="TldD/PmbA_sf"/>
</dbReference>
<keyword evidence="4 9" id="KW-0378">Hydrolase</keyword>
<evidence type="ECO:0000256" key="2">
    <source>
        <dbReference type="ARBA" id="ARBA00005836"/>
    </source>
</evidence>
<proteinExistence type="inferred from homology"/>
<dbReference type="PANTHER" id="PTHR30624:SF4">
    <property type="entry name" value="METALLOPROTEASE TLDD"/>
    <property type="match status" value="1"/>
</dbReference>
<dbReference type="Pfam" id="PF19289">
    <property type="entry name" value="PmbA_TldD_3rd"/>
    <property type="match status" value="1"/>
</dbReference>
<evidence type="ECO:0000256" key="5">
    <source>
        <dbReference type="ARBA" id="ARBA00023049"/>
    </source>
</evidence>
<gene>
    <name evidence="9" type="primary">tldD</name>
    <name evidence="9" type="ORF">ERCICUMA2628_202</name>
</gene>
<dbReference type="GO" id="GO:0008237">
    <property type="term" value="F:metallopeptidase activity"/>
    <property type="evidence" value="ECO:0007669"/>
    <property type="project" value="UniProtKB-KW"/>
</dbReference>
<evidence type="ECO:0000259" key="6">
    <source>
        <dbReference type="Pfam" id="PF01523"/>
    </source>
</evidence>
<keyword evidence="5 9" id="KW-0482">Metalloprotease</keyword>
<evidence type="ECO:0000259" key="8">
    <source>
        <dbReference type="Pfam" id="PF19290"/>
    </source>
</evidence>
<dbReference type="EMBL" id="LR217703">
    <property type="protein sequence ID" value="VFP79652.1"/>
    <property type="molecule type" value="Genomic_DNA"/>
</dbReference>
<organism evidence="9 10">
    <name type="scientific">Candidatus Erwinia haradaeae</name>
    <dbReference type="NCBI Taxonomy" id="1922217"/>
    <lineage>
        <taxon>Bacteria</taxon>
        <taxon>Pseudomonadati</taxon>
        <taxon>Pseudomonadota</taxon>
        <taxon>Gammaproteobacteria</taxon>
        <taxon>Enterobacterales</taxon>
        <taxon>Erwiniaceae</taxon>
        <taxon>Erwinia</taxon>
    </lineage>
</organism>
<feature type="domain" description="Metalloprotease TldD/E N-terminal" evidence="6">
    <location>
        <begin position="37"/>
        <end position="99"/>
    </location>
</feature>
<comment type="function">
    <text evidence="1">Probable metalloprotease.</text>
</comment>
<evidence type="ECO:0000259" key="7">
    <source>
        <dbReference type="Pfam" id="PF19289"/>
    </source>
</evidence>
<evidence type="ECO:0000313" key="9">
    <source>
        <dbReference type="EMBL" id="VFP79652.1"/>
    </source>
</evidence>
<dbReference type="RefSeq" id="WP_157993433.1">
    <property type="nucleotide sequence ID" value="NZ_LR217703.1"/>
</dbReference>
<dbReference type="Pfam" id="PF19290">
    <property type="entry name" value="PmbA_TldD_2nd"/>
    <property type="match status" value="1"/>
</dbReference>
<evidence type="ECO:0000256" key="4">
    <source>
        <dbReference type="ARBA" id="ARBA00022801"/>
    </source>
</evidence>
<dbReference type="Proteomes" id="UP000294412">
    <property type="component" value="Chromosome"/>
</dbReference>
<dbReference type="GO" id="GO:0006508">
    <property type="term" value="P:proteolysis"/>
    <property type="evidence" value="ECO:0007669"/>
    <property type="project" value="UniProtKB-KW"/>
</dbReference>
<accession>A0A451D1Z9</accession>
<sequence length="482" mass="52045">MSINLASEHLLTVNNLSQKDLNAVLSCLSERKLTYGDLYFQYIYNESWVLEHKIIKNISYSIENGVGVRAVIGDKTGFAYANQITLEALHQSALAARSIIFEPDNNTKCKILKTEKHCQRYSAQDPLSSLTNEDKIDLLHQIDNVVRKEDTRVQEVIINLTGTYEQILIAATDGTLAADVRPLVLLSISVHTEDHGRFERGTHGGGGRFGYEFFLDLVDGEARACSWGRDAVRMALVNLYSVSAPAGSFPVVLGSGCPGILLHEAVGHGLEGDLNRRGTSLFSGKIGQKIASELCTVVDNGSLDNLSGSLSIDDEGVPGQFNVLIENGILKSYMNDKLNARLMGVISTGNARRESYACLPIPRMTNTYLLSGKSTTLEMIESIDYGLYITALSSGQVDITSGSFSFSTSEAYLIENGKITKPVKGATLIGSGMETMNNISMVGNDLTLDTGLSVCIKEGQSVPVSVGQPTLKIDKITVGGTA</sequence>
<reference evidence="9 10" key="1">
    <citation type="submission" date="2019-02" db="EMBL/GenBank/DDBJ databases">
        <authorList>
            <person name="Manzano-Marin A."/>
            <person name="Manzano-Marin A."/>
        </authorList>
    </citation>
    <scope>NUCLEOTIDE SEQUENCE [LARGE SCALE GENOMIC DNA]</scope>
    <source>
        <strain evidence="9 10">ErCicuneomaculata</strain>
    </source>
</reference>
<dbReference type="InterPro" id="IPR045570">
    <property type="entry name" value="Metalloprtase-TldD/E_cen_dom"/>
</dbReference>
<dbReference type="InterPro" id="IPR051463">
    <property type="entry name" value="Peptidase_U62_metallo"/>
</dbReference>
<keyword evidence="3 9" id="KW-0645">Protease</keyword>
<dbReference type="GO" id="GO:0005829">
    <property type="term" value="C:cytosol"/>
    <property type="evidence" value="ECO:0007669"/>
    <property type="project" value="TreeGrafter"/>
</dbReference>
<dbReference type="NCBIfam" id="NF008006">
    <property type="entry name" value="PRK10735.1"/>
    <property type="match status" value="1"/>
</dbReference>
<dbReference type="OrthoDB" id="9803213at2"/>
<dbReference type="PIRSF" id="PIRSF004919">
    <property type="entry name" value="TldD"/>
    <property type="match status" value="1"/>
</dbReference>
<feature type="domain" description="Metalloprotease TldD/E central" evidence="8">
    <location>
        <begin position="126"/>
        <end position="239"/>
    </location>
</feature>
<dbReference type="AlphaFoldDB" id="A0A451D1Z9"/>
<dbReference type="PANTHER" id="PTHR30624">
    <property type="entry name" value="UNCHARACTERIZED PROTEIN TLDD AND PMBA"/>
    <property type="match status" value="1"/>
</dbReference>
<dbReference type="SUPFAM" id="SSF111283">
    <property type="entry name" value="Putative modulator of DNA gyrase, PmbA/TldD"/>
    <property type="match status" value="1"/>
</dbReference>
<dbReference type="EC" id="3.4.-.-" evidence="9"/>